<comment type="caution">
    <text evidence="1">The sequence shown here is derived from an EMBL/GenBank/DDBJ whole genome shotgun (WGS) entry which is preliminary data.</text>
</comment>
<accession>A0A399DBI7</accession>
<dbReference type="Proteomes" id="UP000266441">
    <property type="component" value="Unassembled WGS sequence"/>
</dbReference>
<dbReference type="OrthoDB" id="1495718at2"/>
<reference evidence="1 2" key="1">
    <citation type="journal article" date="2015" name="Int. J. Syst. Evol. Microbiol.">
        <title>Mariniphaga sediminis sp. nov., isolated from coastal sediment.</title>
        <authorList>
            <person name="Wang F.Q."/>
            <person name="Shen Q.Y."/>
            <person name="Chen G.J."/>
            <person name="Du Z.J."/>
        </authorList>
    </citation>
    <scope>NUCLEOTIDE SEQUENCE [LARGE SCALE GENOMIC DNA]</scope>
    <source>
        <strain evidence="1 2">SY21</strain>
    </source>
</reference>
<organism evidence="1 2">
    <name type="scientific">Mariniphaga sediminis</name>
    <dbReference type="NCBI Taxonomy" id="1628158"/>
    <lineage>
        <taxon>Bacteria</taxon>
        <taxon>Pseudomonadati</taxon>
        <taxon>Bacteroidota</taxon>
        <taxon>Bacteroidia</taxon>
        <taxon>Marinilabiliales</taxon>
        <taxon>Prolixibacteraceae</taxon>
        <taxon>Mariniphaga</taxon>
    </lineage>
</organism>
<evidence type="ECO:0000313" key="2">
    <source>
        <dbReference type="Proteomes" id="UP000266441"/>
    </source>
</evidence>
<dbReference type="AlphaFoldDB" id="A0A399DBI7"/>
<dbReference type="EMBL" id="QWET01000001">
    <property type="protein sequence ID" value="RIH67210.1"/>
    <property type="molecule type" value="Genomic_DNA"/>
</dbReference>
<sequence>MQPTSTRNFSFLFLLNVKIQISMRRIITLFVFLLAAVGMVAQDTQDTTYWNVSGQASVNFSQVSFSNWIGGGKNSVSGVGLFDINANYEKDKIHWENTLKTGYGLLKEGEDEAVKTDDKLELNSKLGVEMRKENLLFSSFLNFLTQFADGYRYPNTTDKISRIFAPAYLTVATGFDYQPSEMFSLFLTPVSGKFTFVADDTLSAAGAFGVKPGKKMRAEMGASLKSEFKTPVMKNVNLSTTLTLFSNYFNEPQNIDVKWDVAVNMKINDYLSANLLTNLVYDHDILIPIDDEGNTGRRIQMKQLFGVGLSYKF</sequence>
<name>A0A399DBI7_9BACT</name>
<proteinExistence type="predicted"/>
<protein>
    <submittedName>
        <fullName evidence="1">DUF3078 domain-containing protein</fullName>
    </submittedName>
</protein>
<evidence type="ECO:0000313" key="1">
    <source>
        <dbReference type="EMBL" id="RIH67210.1"/>
    </source>
</evidence>
<gene>
    <name evidence="1" type="ORF">D1164_01945</name>
</gene>
<keyword evidence="2" id="KW-1185">Reference proteome</keyword>
<dbReference type="Pfam" id="PF11276">
    <property type="entry name" value="DUF3078"/>
    <property type="match status" value="1"/>
</dbReference>
<dbReference type="InterPro" id="IPR021428">
    <property type="entry name" value="DUF3078"/>
</dbReference>